<feature type="transmembrane region" description="Helical" evidence="5">
    <location>
        <begin position="372"/>
        <end position="394"/>
    </location>
</feature>
<evidence type="ECO:0000313" key="6">
    <source>
        <dbReference type="EMBL" id="TCK59896.1"/>
    </source>
</evidence>
<feature type="transmembrane region" description="Helical" evidence="5">
    <location>
        <begin position="403"/>
        <end position="422"/>
    </location>
</feature>
<dbReference type="InterPro" id="IPR044772">
    <property type="entry name" value="NO3_transporter"/>
</dbReference>
<dbReference type="PANTHER" id="PTHR23515">
    <property type="entry name" value="HIGH-AFFINITY NITRATE TRANSPORTER 2.3"/>
    <property type="match status" value="1"/>
</dbReference>
<feature type="transmembrane region" description="Helical" evidence="5">
    <location>
        <begin position="111"/>
        <end position="131"/>
    </location>
</feature>
<feature type="transmembrane region" description="Helical" evidence="5">
    <location>
        <begin position="503"/>
        <end position="522"/>
    </location>
</feature>
<feature type="transmembrane region" description="Helical" evidence="5">
    <location>
        <begin position="472"/>
        <end position="491"/>
    </location>
</feature>
<comment type="subcellular location">
    <subcellularLocation>
        <location evidence="1">Membrane</location>
        <topology evidence="1">Multi-pass membrane protein</topology>
    </subcellularLocation>
</comment>
<dbReference type="RefSeq" id="WP_132874048.1">
    <property type="nucleotide sequence ID" value="NZ_SMGG01000005.1"/>
</dbReference>
<feature type="transmembrane region" description="Helical" evidence="5">
    <location>
        <begin position="28"/>
        <end position="48"/>
    </location>
</feature>
<evidence type="ECO:0000256" key="3">
    <source>
        <dbReference type="ARBA" id="ARBA00022989"/>
    </source>
</evidence>
<feature type="transmembrane region" description="Helical" evidence="5">
    <location>
        <begin position="434"/>
        <end position="452"/>
    </location>
</feature>
<dbReference type="Gene3D" id="1.20.1250.20">
    <property type="entry name" value="MFS general substrate transporter like domains"/>
    <property type="match status" value="2"/>
</dbReference>
<protein>
    <submittedName>
        <fullName evidence="6">NNP family nitrate/nitrite transporter-like MFS transporter</fullName>
    </submittedName>
</protein>
<keyword evidence="4 5" id="KW-0472">Membrane</keyword>
<reference evidence="6 7" key="1">
    <citation type="submission" date="2019-03" db="EMBL/GenBank/DDBJ databases">
        <title>Genomic Encyclopedia of Type Strains, Phase IV (KMG-IV): sequencing the most valuable type-strain genomes for metagenomic binning, comparative biology and taxonomic classification.</title>
        <authorList>
            <person name="Goeker M."/>
        </authorList>
    </citation>
    <scope>NUCLEOTIDE SEQUENCE [LARGE SCALE GENOMIC DNA]</scope>
    <source>
        <strain evidence="6 7">DSM 24984</strain>
    </source>
</reference>
<sequence>MSRYITEWDVENAQFWEQKGRKTAVRNLLISIPAMLLAFAVWMMWSIVTTKMKEFGFNFGLTNPSMSPEELTETLKKVNSLYYTLPAIAGLSGATLRIPNSFLIALSGGRNVIFTVTSLLLIPCAGIGFALRDVNTPYYVFAVLAALSGLGGGSFASSMSNISFFFPKRMQGTSLGLNAGIGNLGVGVMQKAVPWVTGIALFSAFDSTGAVTNSAISGVQNAGWLWVIPIALLALAAFFGMNNLRIATPGMPSTLAGVAKTLYLLGIGLTSTGIGAYLLIGLGLNMWAVLPLVVIMTLLLMRYATPKEIKGGLSKQFAILRLKHNWIMTVLYTMTFGSFIGFSAAFPKLCQDIFVYTNPSDPGFMNPNAPDFLFWVFLGPVLGAGVRPLGGWLADKVNSGAKITAVSTVFQICATLAVAYFIKAAKNSPTPEDYWWPFFIMFMALFITTGIGNGSTFRSIPYIFSREHAGPVLGWTSAIAAYGAFLIPGIFGQQIAAGTPENALYGFAVFYVVCLFINWWNYQRPGAEIKNP</sequence>
<dbReference type="GO" id="GO:0016020">
    <property type="term" value="C:membrane"/>
    <property type="evidence" value="ECO:0007669"/>
    <property type="project" value="UniProtKB-SubCell"/>
</dbReference>
<dbReference type="AlphaFoldDB" id="A0A4R1K6N1"/>
<dbReference type="OrthoDB" id="9771451at2"/>
<name>A0A4R1K6N1_9BACT</name>
<keyword evidence="2 5" id="KW-0812">Transmembrane</keyword>
<dbReference type="InterPro" id="IPR036259">
    <property type="entry name" value="MFS_trans_sf"/>
</dbReference>
<dbReference type="GO" id="GO:0015112">
    <property type="term" value="F:nitrate transmembrane transporter activity"/>
    <property type="evidence" value="ECO:0007669"/>
    <property type="project" value="InterPro"/>
</dbReference>
<dbReference type="EMBL" id="SMGG01000005">
    <property type="protein sequence ID" value="TCK59896.1"/>
    <property type="molecule type" value="Genomic_DNA"/>
</dbReference>
<organism evidence="6 7">
    <name type="scientific">Seleniivibrio woodruffii</name>
    <dbReference type="NCBI Taxonomy" id="1078050"/>
    <lineage>
        <taxon>Bacteria</taxon>
        <taxon>Pseudomonadati</taxon>
        <taxon>Deferribacterota</taxon>
        <taxon>Deferribacteres</taxon>
        <taxon>Deferribacterales</taxon>
        <taxon>Geovibrionaceae</taxon>
        <taxon>Seleniivibrio</taxon>
    </lineage>
</organism>
<keyword evidence="7" id="KW-1185">Reference proteome</keyword>
<evidence type="ECO:0000256" key="5">
    <source>
        <dbReference type="SAM" id="Phobius"/>
    </source>
</evidence>
<feature type="transmembrane region" description="Helical" evidence="5">
    <location>
        <begin position="137"/>
        <end position="156"/>
    </location>
</feature>
<comment type="caution">
    <text evidence="6">The sequence shown here is derived from an EMBL/GenBank/DDBJ whole genome shotgun (WGS) entry which is preliminary data.</text>
</comment>
<feature type="transmembrane region" description="Helical" evidence="5">
    <location>
        <begin position="262"/>
        <end position="280"/>
    </location>
</feature>
<evidence type="ECO:0000256" key="1">
    <source>
        <dbReference type="ARBA" id="ARBA00004141"/>
    </source>
</evidence>
<gene>
    <name evidence="6" type="ORF">C8D98_2063</name>
</gene>
<evidence type="ECO:0000313" key="7">
    <source>
        <dbReference type="Proteomes" id="UP000294614"/>
    </source>
</evidence>
<proteinExistence type="predicted"/>
<feature type="transmembrane region" description="Helical" evidence="5">
    <location>
        <begin position="326"/>
        <end position="346"/>
    </location>
</feature>
<feature type="transmembrane region" description="Helical" evidence="5">
    <location>
        <begin position="222"/>
        <end position="241"/>
    </location>
</feature>
<feature type="transmembrane region" description="Helical" evidence="5">
    <location>
        <begin position="286"/>
        <end position="305"/>
    </location>
</feature>
<dbReference type="Proteomes" id="UP000294614">
    <property type="component" value="Unassembled WGS sequence"/>
</dbReference>
<evidence type="ECO:0000256" key="2">
    <source>
        <dbReference type="ARBA" id="ARBA00022692"/>
    </source>
</evidence>
<keyword evidence="3 5" id="KW-1133">Transmembrane helix</keyword>
<evidence type="ECO:0000256" key="4">
    <source>
        <dbReference type="ARBA" id="ARBA00023136"/>
    </source>
</evidence>
<dbReference type="SUPFAM" id="SSF103473">
    <property type="entry name" value="MFS general substrate transporter"/>
    <property type="match status" value="1"/>
</dbReference>
<accession>A0A4R1K6N1</accession>